<sequence>MSRSVELGALVARRNPTSGVVASLLRVAGRDELPAAVLVGLLGDLGMREPAARRLLARMREDGQLAGRRDGRAVHLRLDGPFGAAVRRLGDDLGARPPEWTGAFQALLHAVPEQERAYRDRLRRTAVLAGYGVLQPGVLIAATDRSGDLADVLGDAPPGARVLVAELAVDTAEAARVAVGAWDLDGVAAVLRGHRDRLAAAAATPPAGGADGLRQLVELTNPVFVDLVRAPGLPTALLPPDWPAQDVVRRLTAVLARYVPPARAHVRSRLHAAGVR</sequence>
<dbReference type="InterPro" id="IPR036388">
    <property type="entry name" value="WH-like_DNA-bd_sf"/>
</dbReference>
<comment type="caution">
    <text evidence="3">The sequence shown here is derived from an EMBL/GenBank/DDBJ whole genome shotgun (WGS) entry which is preliminary data.</text>
</comment>
<protein>
    <recommendedName>
        <fullName evidence="5">PaaX-like C-terminal domain-containing protein</fullName>
    </recommendedName>
</protein>
<dbReference type="EMBL" id="JBEDNP010000010">
    <property type="protein sequence ID" value="MEQ3540597.1"/>
    <property type="molecule type" value="Genomic_DNA"/>
</dbReference>
<dbReference type="InterPro" id="IPR012906">
    <property type="entry name" value="PaaX-like_N"/>
</dbReference>
<dbReference type="PANTHER" id="PTHR30319">
    <property type="entry name" value="PHENYLACETIC ACID REGULATOR-RELATED TRANSCRIPTIONAL REPRESSOR"/>
    <property type="match status" value="1"/>
</dbReference>
<keyword evidence="4" id="KW-1185">Reference proteome</keyword>
<feature type="domain" description="Transcriptional repressor PaaX-like N-terminal" evidence="1">
    <location>
        <begin position="30"/>
        <end position="78"/>
    </location>
</feature>
<dbReference type="RefSeq" id="WP_345644501.1">
    <property type="nucleotide sequence ID" value="NZ_BAABLY010000025.1"/>
</dbReference>
<proteinExistence type="predicted"/>
<evidence type="ECO:0000313" key="3">
    <source>
        <dbReference type="EMBL" id="MEQ3540597.1"/>
    </source>
</evidence>
<dbReference type="Proteomes" id="UP001464923">
    <property type="component" value="Unassembled WGS sequence"/>
</dbReference>
<evidence type="ECO:0008006" key="5">
    <source>
        <dbReference type="Google" id="ProtNLM"/>
    </source>
</evidence>
<dbReference type="PANTHER" id="PTHR30319:SF1">
    <property type="entry name" value="TRANSCRIPTIONAL REPRESSOR PAAX"/>
    <property type="match status" value="1"/>
</dbReference>
<reference evidence="3 4" key="1">
    <citation type="submission" date="2024-03" db="EMBL/GenBank/DDBJ databases">
        <title>Draft genome sequence of Pseudonocardia tropica JCM 19149.</title>
        <authorList>
            <person name="Butdee W."/>
            <person name="Duangmal K."/>
        </authorList>
    </citation>
    <scope>NUCLEOTIDE SEQUENCE [LARGE SCALE GENOMIC DNA]</scope>
    <source>
        <strain evidence="3 4">JCM 19149</strain>
    </source>
</reference>
<evidence type="ECO:0000313" key="4">
    <source>
        <dbReference type="Proteomes" id="UP001464923"/>
    </source>
</evidence>
<dbReference type="Pfam" id="PF20803">
    <property type="entry name" value="PaaX_M"/>
    <property type="match status" value="1"/>
</dbReference>
<feature type="domain" description="Transcriptional repressor PaaX-like central Cas2-like" evidence="2">
    <location>
        <begin position="98"/>
        <end position="159"/>
    </location>
</feature>
<accession>A0ABV1JXA3</accession>
<name>A0ABV1JXA3_9PSEU</name>
<dbReference type="InterPro" id="IPR048846">
    <property type="entry name" value="PaaX-like_central"/>
</dbReference>
<dbReference type="Pfam" id="PF07848">
    <property type="entry name" value="PaaX"/>
    <property type="match status" value="1"/>
</dbReference>
<organism evidence="3 4">
    <name type="scientific">Pseudonocardia tropica</name>
    <dbReference type="NCBI Taxonomy" id="681289"/>
    <lineage>
        <taxon>Bacteria</taxon>
        <taxon>Bacillati</taxon>
        <taxon>Actinomycetota</taxon>
        <taxon>Actinomycetes</taxon>
        <taxon>Pseudonocardiales</taxon>
        <taxon>Pseudonocardiaceae</taxon>
        <taxon>Pseudonocardia</taxon>
    </lineage>
</organism>
<dbReference type="Gene3D" id="1.10.10.10">
    <property type="entry name" value="Winged helix-like DNA-binding domain superfamily/Winged helix DNA-binding domain"/>
    <property type="match status" value="1"/>
</dbReference>
<gene>
    <name evidence="3" type="ORF">WHI96_17415</name>
</gene>
<evidence type="ECO:0000259" key="1">
    <source>
        <dbReference type="Pfam" id="PF07848"/>
    </source>
</evidence>
<evidence type="ECO:0000259" key="2">
    <source>
        <dbReference type="Pfam" id="PF20803"/>
    </source>
</evidence>